<gene>
    <name evidence="3" type="ORF">PTTG_27828</name>
</gene>
<reference evidence="3" key="2">
    <citation type="submission" date="2016-05" db="EMBL/GenBank/DDBJ databases">
        <title>Comparative analysis highlights variable genome content of wheat rusts and divergence of the mating loci.</title>
        <authorList>
            <person name="Cuomo C.A."/>
            <person name="Bakkeren G."/>
            <person name="Szabo L."/>
            <person name="Khalil H."/>
            <person name="Joly D."/>
            <person name="Goldberg J."/>
            <person name="Young S."/>
            <person name="Zeng Q."/>
            <person name="Fellers J."/>
        </authorList>
    </citation>
    <scope>NUCLEOTIDE SEQUENCE [LARGE SCALE GENOMIC DNA]</scope>
    <source>
        <strain evidence="3">1-1 BBBD Race 1</strain>
    </source>
</reference>
<dbReference type="OrthoDB" id="2507394at2759"/>
<dbReference type="SUPFAM" id="SSF56784">
    <property type="entry name" value="HAD-like"/>
    <property type="match status" value="1"/>
</dbReference>
<dbReference type="InterPro" id="IPR023214">
    <property type="entry name" value="HAD_sf"/>
</dbReference>
<feature type="chain" id="PRO_5008109894" evidence="2">
    <location>
        <begin position="24"/>
        <end position="328"/>
    </location>
</feature>
<feature type="signal peptide" evidence="2">
    <location>
        <begin position="1"/>
        <end position="23"/>
    </location>
</feature>
<dbReference type="InterPro" id="IPR036412">
    <property type="entry name" value="HAD-like_sf"/>
</dbReference>
<evidence type="ECO:0000313" key="3">
    <source>
        <dbReference type="EMBL" id="OAV91844.1"/>
    </source>
</evidence>
<dbReference type="EnsemblFungi" id="PTTG_27828-t43_1">
    <property type="protein sequence ID" value="PTTG_27828-t43_1-p1"/>
    <property type="gene ID" value="PTTG_27828"/>
</dbReference>
<proteinExistence type="inferred from homology"/>
<accession>A0A180GGY9</accession>
<dbReference type="PANTHER" id="PTHR10788">
    <property type="entry name" value="TREHALOSE-6-PHOSPHATE SYNTHASE"/>
    <property type="match status" value="1"/>
</dbReference>
<reference evidence="4 5" key="3">
    <citation type="journal article" date="2017" name="G3 (Bethesda)">
        <title>Comparative analysis highlights variable genome content of wheat rusts and divergence of the mating loci.</title>
        <authorList>
            <person name="Cuomo C.A."/>
            <person name="Bakkeren G."/>
            <person name="Khalil H.B."/>
            <person name="Panwar V."/>
            <person name="Joly D."/>
            <person name="Linning R."/>
            <person name="Sakthikumar S."/>
            <person name="Song X."/>
            <person name="Adiconis X."/>
            <person name="Fan L."/>
            <person name="Goldberg J.M."/>
            <person name="Levin J.Z."/>
            <person name="Young S."/>
            <person name="Zeng Q."/>
            <person name="Anikster Y."/>
            <person name="Bruce M."/>
            <person name="Wang M."/>
            <person name="Yin C."/>
            <person name="McCallum B."/>
            <person name="Szabo L.J."/>
            <person name="Hulbert S."/>
            <person name="Chen X."/>
            <person name="Fellers J.P."/>
        </authorList>
    </citation>
    <scope>NUCLEOTIDE SEQUENCE</scope>
    <source>
        <strain evidence="4">isolate 1-1 / race 1 (BBBD)</strain>
        <strain evidence="5">Isolate 1-1 / race 1 (BBBD)</strain>
    </source>
</reference>
<evidence type="ECO:0000256" key="1">
    <source>
        <dbReference type="ARBA" id="ARBA00005409"/>
    </source>
</evidence>
<name>A0A180GGY9_PUCT1</name>
<evidence type="ECO:0000313" key="4">
    <source>
        <dbReference type="EnsemblFungi" id="PTTG_27828-t43_1-p1"/>
    </source>
</evidence>
<dbReference type="STRING" id="630390.A0A180GGY9"/>
<dbReference type="InterPro" id="IPR001830">
    <property type="entry name" value="Glyco_trans_20"/>
</dbReference>
<dbReference type="GO" id="GO:0005829">
    <property type="term" value="C:cytosol"/>
    <property type="evidence" value="ECO:0007669"/>
    <property type="project" value="TreeGrafter"/>
</dbReference>
<evidence type="ECO:0000313" key="5">
    <source>
        <dbReference type="Proteomes" id="UP000005240"/>
    </source>
</evidence>
<dbReference type="GO" id="GO:0004805">
    <property type="term" value="F:trehalose-phosphatase activity"/>
    <property type="evidence" value="ECO:0007669"/>
    <property type="project" value="TreeGrafter"/>
</dbReference>
<dbReference type="Proteomes" id="UP000005240">
    <property type="component" value="Unassembled WGS sequence"/>
</dbReference>
<dbReference type="EMBL" id="ADAS02000073">
    <property type="protein sequence ID" value="OAV91844.1"/>
    <property type="molecule type" value="Genomic_DNA"/>
</dbReference>
<reference evidence="3" key="1">
    <citation type="submission" date="2009-11" db="EMBL/GenBank/DDBJ databases">
        <authorList>
            <consortium name="The Broad Institute Genome Sequencing Platform"/>
            <person name="Ward D."/>
            <person name="Feldgarden M."/>
            <person name="Earl A."/>
            <person name="Young S.K."/>
            <person name="Zeng Q."/>
            <person name="Koehrsen M."/>
            <person name="Alvarado L."/>
            <person name="Berlin A."/>
            <person name="Bochicchio J."/>
            <person name="Borenstein D."/>
            <person name="Chapman S.B."/>
            <person name="Chen Z."/>
            <person name="Engels R."/>
            <person name="Freedman E."/>
            <person name="Gellesch M."/>
            <person name="Goldberg J."/>
            <person name="Griggs A."/>
            <person name="Gujja S."/>
            <person name="Heilman E."/>
            <person name="Heiman D."/>
            <person name="Hepburn T."/>
            <person name="Howarth C."/>
            <person name="Jen D."/>
            <person name="Larson L."/>
            <person name="Lewis B."/>
            <person name="Mehta T."/>
            <person name="Park D."/>
            <person name="Pearson M."/>
            <person name="Roberts A."/>
            <person name="Saif S."/>
            <person name="Shea T."/>
            <person name="Shenoy N."/>
            <person name="Sisk P."/>
            <person name="Stolte C."/>
            <person name="Sykes S."/>
            <person name="Thomson T."/>
            <person name="Walk T."/>
            <person name="White J."/>
            <person name="Yandava C."/>
            <person name="Izard J."/>
            <person name="Baranova O.V."/>
            <person name="Blanton J.M."/>
            <person name="Tanner A.C."/>
            <person name="Dewhirst F.E."/>
            <person name="Haas B."/>
            <person name="Nusbaum C."/>
            <person name="Birren B."/>
        </authorList>
    </citation>
    <scope>NUCLEOTIDE SEQUENCE [LARGE SCALE GENOMIC DNA]</scope>
    <source>
        <strain evidence="3">1-1 BBBD Race 1</strain>
    </source>
</reference>
<organism evidence="3">
    <name type="scientific">Puccinia triticina (isolate 1-1 / race 1 (BBBD))</name>
    <name type="common">Brown leaf rust fungus</name>
    <dbReference type="NCBI Taxonomy" id="630390"/>
    <lineage>
        <taxon>Eukaryota</taxon>
        <taxon>Fungi</taxon>
        <taxon>Dikarya</taxon>
        <taxon>Basidiomycota</taxon>
        <taxon>Pucciniomycotina</taxon>
        <taxon>Pucciniomycetes</taxon>
        <taxon>Pucciniales</taxon>
        <taxon>Pucciniaceae</taxon>
        <taxon>Puccinia</taxon>
    </lineage>
</organism>
<dbReference type="PANTHER" id="PTHR10788:SF106">
    <property type="entry name" value="BCDNA.GH08860"/>
    <property type="match status" value="1"/>
</dbReference>
<dbReference type="GO" id="GO:0005992">
    <property type="term" value="P:trehalose biosynthetic process"/>
    <property type="evidence" value="ECO:0007669"/>
    <property type="project" value="InterPro"/>
</dbReference>
<dbReference type="NCBIfam" id="TIGR01484">
    <property type="entry name" value="HAD-SF-IIB"/>
    <property type="match status" value="1"/>
</dbReference>
<dbReference type="VEuPathDB" id="FungiDB:PTTG_27828"/>
<sequence>MSAMYRLILAVLTLVNLSPATFANLGRDLYIGDKDLFGDRLYYPYRDMSKHFSDEDTHTVHGALPLNPGDIHPPAPGKKRLIVLDNDGVLVQRNGPTAEQAATLLRALIANPNNEVWVNTARGLAGVDSYLNIPGLNIAAEHGTILRVWRPNTEGQGGEHEILGAYHPQGPSMRDAMKGIELEYEHIGMEVFDGPHNLAAYRYEAPYQTTNAHVKARVQGMLRENQFKEFELRLEDGRRYGEVKPKRADKGNLLYMLARKKRYDRGFIMGDQPADEGMFRAVIPVNGNNKFFHTVIVSDEPSQATSAQYKLRNPWEVHNFLEELSRKP</sequence>
<dbReference type="Gene3D" id="3.40.50.1000">
    <property type="entry name" value="HAD superfamily/HAD-like"/>
    <property type="match status" value="1"/>
</dbReference>
<reference evidence="4" key="4">
    <citation type="submission" date="2025-05" db="UniProtKB">
        <authorList>
            <consortium name="EnsemblFungi"/>
        </authorList>
    </citation>
    <scope>IDENTIFICATION</scope>
    <source>
        <strain evidence="4">isolate 1-1 / race 1 (BBBD)</strain>
    </source>
</reference>
<dbReference type="Gene3D" id="3.30.70.1020">
    <property type="entry name" value="Trehalose-6-phosphate phosphatase related protein, domain 2"/>
    <property type="match status" value="1"/>
</dbReference>
<evidence type="ECO:0000256" key="2">
    <source>
        <dbReference type="SAM" id="SignalP"/>
    </source>
</evidence>
<keyword evidence="2" id="KW-0732">Signal</keyword>
<dbReference type="GO" id="GO:0003825">
    <property type="term" value="F:alpha,alpha-trehalose-phosphate synthase (UDP-forming) activity"/>
    <property type="evidence" value="ECO:0007669"/>
    <property type="project" value="TreeGrafter"/>
</dbReference>
<dbReference type="AlphaFoldDB" id="A0A180GGY9"/>
<protein>
    <submittedName>
        <fullName evidence="3 4">Trehalose-phosphatase</fullName>
    </submittedName>
</protein>
<comment type="similarity">
    <text evidence="1">In the N-terminal section; belongs to the glycosyltransferase 20 family.</text>
</comment>
<dbReference type="InterPro" id="IPR006379">
    <property type="entry name" value="HAD-SF_hydro_IIB"/>
</dbReference>
<keyword evidence="5" id="KW-1185">Reference proteome</keyword>